<dbReference type="Pfam" id="PF07707">
    <property type="entry name" value="BACK"/>
    <property type="match status" value="1"/>
</dbReference>
<evidence type="ECO:0000259" key="3">
    <source>
        <dbReference type="Pfam" id="PF07707"/>
    </source>
</evidence>
<gene>
    <name evidence="4" type="primary">107371003</name>
</gene>
<proteinExistence type="predicted"/>
<keyword evidence="1" id="KW-0880">Kelch repeat</keyword>
<dbReference type="InterPro" id="IPR011705">
    <property type="entry name" value="BACK"/>
</dbReference>
<reference evidence="4" key="2">
    <citation type="submission" date="2015-06" db="UniProtKB">
        <authorList>
            <consortium name="EnsemblMetazoa"/>
        </authorList>
    </citation>
    <scope>IDENTIFICATION</scope>
</reference>
<keyword evidence="5" id="KW-1185">Reference proteome</keyword>
<dbReference type="EnsemblMetazoa" id="tetur02g15327.1">
    <property type="protein sequence ID" value="tetur02g15327.1"/>
    <property type="gene ID" value="tetur02g15327"/>
</dbReference>
<organism evidence="4 5">
    <name type="scientific">Tetranychus urticae</name>
    <name type="common">Two-spotted spider mite</name>
    <dbReference type="NCBI Taxonomy" id="32264"/>
    <lineage>
        <taxon>Eukaryota</taxon>
        <taxon>Metazoa</taxon>
        <taxon>Ecdysozoa</taxon>
        <taxon>Arthropoda</taxon>
        <taxon>Chelicerata</taxon>
        <taxon>Arachnida</taxon>
        <taxon>Acari</taxon>
        <taxon>Acariformes</taxon>
        <taxon>Trombidiformes</taxon>
        <taxon>Prostigmata</taxon>
        <taxon>Eleutherengona</taxon>
        <taxon>Raphignathae</taxon>
        <taxon>Tetranychoidea</taxon>
        <taxon>Tetranychidae</taxon>
        <taxon>Tetranychus</taxon>
    </lineage>
</organism>
<evidence type="ECO:0000256" key="1">
    <source>
        <dbReference type="ARBA" id="ARBA00022441"/>
    </source>
</evidence>
<sequence length="454" mass="52860">MILIEMDYVIDLCELADYLGLDVISKECSRYFEDNFTIEHLPIIIPQVTATSKCISSGALNAFICRNFLKIKNLYADSIDNSKKTFWLEYPIEIIEYICALDLMIYSEYQVFDAIMKWIAFKDFSRKCHLAGLLKLVRWCHLTDEDLSRIKENGLFKSSGFEPIFCYPRKVDCVCTFNRTKQNFVVMIDSFEGSSDLRINVLDNNLIQLFSKVIKYDDKITKEIFHDEAIFDITYDAGSMIGAFRIDWKRNKYTYVQSDLSFNILQRCVIRNKEDDQPLYVNVGAMWEAIVKDGYLILEAAEAFIMITFERGYLNYFSRPLNTDRTRWHIFDSSAILLYNAIYLFNNFALYEFKIQDNVLMQTWSHRLCCNEFSFEDTLLTSSPAGDKIMVINKYTRNYICFDVNTKQSSTGQIISYSSTPDQKESNGLRTLTQAFLPLNAIRTCLNTESNSEN</sequence>
<dbReference type="Gene3D" id="1.25.40.420">
    <property type="match status" value="1"/>
</dbReference>
<dbReference type="HOGENOM" id="CLU_020442_0_0_1"/>
<dbReference type="PANTHER" id="PTHR45632:SF3">
    <property type="entry name" value="KELCH-LIKE PROTEIN 32"/>
    <property type="match status" value="1"/>
</dbReference>
<protein>
    <recommendedName>
        <fullName evidence="3">BACK domain-containing protein</fullName>
    </recommendedName>
</protein>
<reference evidence="5" key="1">
    <citation type="submission" date="2011-08" db="EMBL/GenBank/DDBJ databases">
        <authorList>
            <person name="Rombauts S."/>
        </authorList>
    </citation>
    <scope>NUCLEOTIDE SEQUENCE</scope>
    <source>
        <strain evidence="5">London</strain>
    </source>
</reference>
<dbReference type="Proteomes" id="UP000015104">
    <property type="component" value="Unassembled WGS sequence"/>
</dbReference>
<evidence type="ECO:0000313" key="5">
    <source>
        <dbReference type="Proteomes" id="UP000015104"/>
    </source>
</evidence>
<dbReference type="AlphaFoldDB" id="T1JYD7"/>
<evidence type="ECO:0000256" key="2">
    <source>
        <dbReference type="ARBA" id="ARBA00022737"/>
    </source>
</evidence>
<keyword evidence="2" id="KW-0677">Repeat</keyword>
<accession>T1JYD7</accession>
<dbReference type="PANTHER" id="PTHR45632">
    <property type="entry name" value="LD33804P"/>
    <property type="match status" value="1"/>
</dbReference>
<feature type="domain" description="BACK" evidence="3">
    <location>
        <begin position="94"/>
        <end position="149"/>
    </location>
</feature>
<name>T1JYD7_TETUR</name>
<dbReference type="EMBL" id="CAEY01000832">
    <property type="status" value="NOT_ANNOTATED_CDS"/>
    <property type="molecule type" value="Genomic_DNA"/>
</dbReference>
<evidence type="ECO:0000313" key="4">
    <source>
        <dbReference type="EnsemblMetazoa" id="tetur02g15327.1"/>
    </source>
</evidence>